<comment type="caution">
    <text evidence="1">The sequence shown here is derived from an EMBL/GenBank/DDBJ whole genome shotgun (WGS) entry which is preliminary data.</text>
</comment>
<organism evidence="1 2">
    <name type="scientific">Grifola frondosa</name>
    <name type="common">Maitake</name>
    <name type="synonym">Polyporus frondosus</name>
    <dbReference type="NCBI Taxonomy" id="5627"/>
    <lineage>
        <taxon>Eukaryota</taxon>
        <taxon>Fungi</taxon>
        <taxon>Dikarya</taxon>
        <taxon>Basidiomycota</taxon>
        <taxon>Agaricomycotina</taxon>
        <taxon>Agaricomycetes</taxon>
        <taxon>Polyporales</taxon>
        <taxon>Grifolaceae</taxon>
        <taxon>Grifola</taxon>
    </lineage>
</organism>
<dbReference type="Proteomes" id="UP000092993">
    <property type="component" value="Unassembled WGS sequence"/>
</dbReference>
<dbReference type="AlphaFoldDB" id="A0A1C7LZA2"/>
<accession>A0A1C7LZA2</accession>
<sequence>MRQLCNAAARRFDLSPSTPPSSLPPDFATLHVHRPPRTSLALFVFSSQSTSRAPTARLATLYHAARYPSTLATHTFPIPILSLSPSPCSLVSRRRAFERSPLPS</sequence>
<dbReference type="EMBL" id="LUGG01000015">
    <property type="protein sequence ID" value="OBZ69497.1"/>
    <property type="molecule type" value="Genomic_DNA"/>
</dbReference>
<gene>
    <name evidence="1" type="ORF">A0H81_10411</name>
</gene>
<evidence type="ECO:0000313" key="2">
    <source>
        <dbReference type="Proteomes" id="UP000092993"/>
    </source>
</evidence>
<name>A0A1C7LZA2_GRIFR</name>
<keyword evidence="2" id="KW-1185">Reference proteome</keyword>
<evidence type="ECO:0000313" key="1">
    <source>
        <dbReference type="EMBL" id="OBZ69497.1"/>
    </source>
</evidence>
<protein>
    <submittedName>
        <fullName evidence="1">Uncharacterized protein</fullName>
    </submittedName>
</protein>
<proteinExistence type="predicted"/>
<reference evidence="1 2" key="1">
    <citation type="submission" date="2016-03" db="EMBL/GenBank/DDBJ databases">
        <title>Whole genome sequencing of Grifola frondosa 9006-11.</title>
        <authorList>
            <person name="Min B."/>
            <person name="Park H."/>
            <person name="Kim J.-G."/>
            <person name="Cho H."/>
            <person name="Oh Y.-L."/>
            <person name="Kong W.-S."/>
            <person name="Choi I.-G."/>
        </authorList>
    </citation>
    <scope>NUCLEOTIDE SEQUENCE [LARGE SCALE GENOMIC DNA]</scope>
    <source>
        <strain evidence="1 2">9006-11</strain>
    </source>
</reference>